<protein>
    <submittedName>
        <fullName evidence="1">Uncharacterized protein</fullName>
    </submittedName>
</protein>
<reference evidence="1" key="1">
    <citation type="journal article" date="2022" name="bioRxiv">
        <title>Population genetic analysis of Ophidiomyces ophidiicola, the causative agent of snake fungal disease, indicates recent introductions to the USA.</title>
        <authorList>
            <person name="Ladner J.T."/>
            <person name="Palmer J.M."/>
            <person name="Ettinger C.L."/>
            <person name="Stajich J.E."/>
            <person name="Farrell T.M."/>
            <person name="Glorioso B.M."/>
            <person name="Lawson B."/>
            <person name="Price S.J."/>
            <person name="Stengle A.G."/>
            <person name="Grear D.A."/>
            <person name="Lorch J.M."/>
        </authorList>
    </citation>
    <scope>NUCLEOTIDE SEQUENCE</scope>
    <source>
        <strain evidence="1">NWHC 24266-5</strain>
    </source>
</reference>
<accession>A0ACB8V017</accession>
<organism evidence="1">
    <name type="scientific">Ophidiomyces ophidiicola</name>
    <dbReference type="NCBI Taxonomy" id="1387563"/>
    <lineage>
        <taxon>Eukaryota</taxon>
        <taxon>Fungi</taxon>
        <taxon>Dikarya</taxon>
        <taxon>Ascomycota</taxon>
        <taxon>Pezizomycotina</taxon>
        <taxon>Eurotiomycetes</taxon>
        <taxon>Eurotiomycetidae</taxon>
        <taxon>Onygenales</taxon>
        <taxon>Onygenaceae</taxon>
        <taxon>Ophidiomyces</taxon>
    </lineage>
</organism>
<name>A0ACB8V017_9EURO</name>
<sequence>MSEDQNLMARIGHLAGQINQHKNQLAAPSRGVYSGGSPYGTHGGHHRGYSGWAPYRGRGRPASRRPIGPHRHRTLVLNNSITTPDTTSTAPSASISNDEKGDPKTPQQNGWVAKRDRHMQLINTAIYDQEAQARAKAIEETRKIKAQKRAERDKTKVLQFAQHAGGPVSAPDARVATAGANSYRIVVQDIPFQITKGGSKLIRLSSEGDPGFEGDLRAGLPLIDDPSTASTTPKKVTVGGVIFVRSKNGNLHRLGAVVSKKKNGVVPATRAPGAPTPTTPTKLPYAENFSKQVNAMPALHAISRMNLPQKDRQLVCISSAAAAPTPPVDTRTYASPLEHPSAVTLRFWDSAAKAQSAWNAMCTSVRTMRTRASAASRKPTDMEGVENDEEDISSEEDVYDEIDSDDVDSDELEDDESEEIIPDTVSGVELTEQQDFVRF</sequence>
<comment type="caution">
    <text evidence="1">The sequence shown here is derived from an EMBL/GenBank/DDBJ whole genome shotgun (WGS) entry which is preliminary data.</text>
</comment>
<proteinExistence type="predicted"/>
<gene>
    <name evidence="1" type="ORF">LOY88_002281</name>
</gene>
<dbReference type="EMBL" id="JALBCA010000026">
    <property type="protein sequence ID" value="KAI2389123.1"/>
    <property type="molecule type" value="Genomic_DNA"/>
</dbReference>
<evidence type="ECO:0000313" key="1">
    <source>
        <dbReference type="EMBL" id="KAI2389123.1"/>
    </source>
</evidence>